<reference evidence="1" key="1">
    <citation type="submission" date="2021-09" db="EMBL/GenBank/DDBJ databases">
        <authorList>
            <person name="Huang Q."/>
            <person name="Tao Y."/>
        </authorList>
    </citation>
    <scope>NUCLEOTIDE SEQUENCE</scope>
</reference>
<sequence length="127" mass="14881">MCFVCQTGLFQTDYVVVIRHDLRGCLGGGECLNIKMISDEKSVCCEAFQALKQIMLDAEKRYNTKLYLDSHVEFGKSILETCVFIHGDRNVVNIVCLKLINWQHRHYHRGWEYMLYAYPAEDLLERQ</sequence>
<organism evidence="1">
    <name type="scientific">Escherichia phage 18-1-2</name>
    <dbReference type="NCBI Taxonomy" id="2883041"/>
    <lineage>
        <taxon>Viruses</taxon>
        <taxon>Duplodnaviria</taxon>
        <taxon>Heunggongvirae</taxon>
        <taxon>Uroviricota</taxon>
        <taxon>Caudoviricetes</taxon>
        <taxon>Vequintavirinae</taxon>
        <taxon>Avunavirus</taxon>
    </lineage>
</organism>
<accession>A0A8K1QPS9</accession>
<name>A0A8K1QPS9_9CAUD</name>
<proteinExistence type="predicted"/>
<protein>
    <submittedName>
        <fullName evidence="1">Uncharacterized protein</fullName>
    </submittedName>
</protein>
<dbReference type="EMBL" id="OK136181">
    <property type="protein sequence ID" value="UDW09950.1"/>
    <property type="molecule type" value="Genomic_DNA"/>
</dbReference>
<evidence type="ECO:0000313" key="1">
    <source>
        <dbReference type="EMBL" id="UDW09950.1"/>
    </source>
</evidence>